<feature type="compositionally biased region" description="Basic and acidic residues" evidence="22">
    <location>
        <begin position="367"/>
        <end position="378"/>
    </location>
</feature>
<evidence type="ECO:0000256" key="21">
    <source>
        <dbReference type="RuleBase" id="RU003823"/>
    </source>
</evidence>
<evidence type="ECO:0000256" key="11">
    <source>
        <dbReference type="ARBA" id="ARBA00022990"/>
    </source>
</evidence>
<dbReference type="GO" id="GO:0003735">
    <property type="term" value="F:structural constituent of ribosome"/>
    <property type="evidence" value="ECO:0007669"/>
    <property type="project" value="UniProtKB-UniRule"/>
</dbReference>
<dbReference type="PANTHER" id="PTHR10615:SF219">
    <property type="entry name" value="HISTONE ACETYLTRANSFERASE KAT5"/>
    <property type="match status" value="1"/>
</dbReference>
<dbReference type="InterPro" id="IPR000953">
    <property type="entry name" value="Chromo/chromo_shadow_dom"/>
</dbReference>
<feature type="non-terminal residue" evidence="25">
    <location>
        <position position="580"/>
    </location>
</feature>
<dbReference type="SUPFAM" id="SSF54768">
    <property type="entry name" value="dsRNA-binding domain-like"/>
    <property type="match status" value="1"/>
</dbReference>
<dbReference type="InterPro" id="IPR018192">
    <property type="entry name" value="Ribosomal_uS5_N_CS"/>
</dbReference>
<dbReference type="Gene3D" id="3.30.160.20">
    <property type="match status" value="1"/>
</dbReference>
<evidence type="ECO:0000259" key="23">
    <source>
        <dbReference type="PROSITE" id="PS50881"/>
    </source>
</evidence>
<evidence type="ECO:0000256" key="5">
    <source>
        <dbReference type="ARBA" id="ARBA00022679"/>
    </source>
</evidence>
<keyword evidence="14" id="KW-0234">DNA repair</keyword>
<dbReference type="Proteomes" id="UP000789342">
    <property type="component" value="Unassembled WGS sequence"/>
</dbReference>
<evidence type="ECO:0000256" key="10">
    <source>
        <dbReference type="ARBA" id="ARBA00022980"/>
    </source>
</evidence>
<evidence type="ECO:0000256" key="15">
    <source>
        <dbReference type="ARBA" id="ARBA00023242"/>
    </source>
</evidence>
<dbReference type="FunFam" id="3.30.230.10:FF:000004">
    <property type="entry name" value="40S ribosomal protein S2"/>
    <property type="match status" value="1"/>
</dbReference>
<feature type="compositionally biased region" description="Basic residues" evidence="22">
    <location>
        <begin position="22"/>
        <end position="34"/>
    </location>
</feature>
<dbReference type="InterPro" id="IPR014721">
    <property type="entry name" value="Ribsml_uS5_D2-typ_fold_subgr"/>
</dbReference>
<name>A0A9N9HMW2_9GLOM</name>
<dbReference type="Pfam" id="PF01853">
    <property type="entry name" value="MOZ_SAS"/>
    <property type="match status" value="1"/>
</dbReference>
<feature type="domain" description="MYST-type HAT" evidence="24">
    <location>
        <begin position="435"/>
        <end position="580"/>
    </location>
</feature>
<dbReference type="FunFam" id="3.30.160.20:FF:000002">
    <property type="entry name" value="40S ribosomal protein S2"/>
    <property type="match status" value="1"/>
</dbReference>
<keyword evidence="13" id="KW-0804">Transcription</keyword>
<dbReference type="GO" id="GO:0006355">
    <property type="term" value="P:regulation of DNA-templated transcription"/>
    <property type="evidence" value="ECO:0007669"/>
    <property type="project" value="InterPro"/>
</dbReference>
<evidence type="ECO:0000313" key="26">
    <source>
        <dbReference type="Proteomes" id="UP000789342"/>
    </source>
</evidence>
<keyword evidence="15" id="KW-0539">Nucleus</keyword>
<organism evidence="25 26">
    <name type="scientific">Acaulospora morrowiae</name>
    <dbReference type="NCBI Taxonomy" id="94023"/>
    <lineage>
        <taxon>Eukaryota</taxon>
        <taxon>Fungi</taxon>
        <taxon>Fungi incertae sedis</taxon>
        <taxon>Mucoromycota</taxon>
        <taxon>Glomeromycotina</taxon>
        <taxon>Glomeromycetes</taxon>
        <taxon>Diversisporales</taxon>
        <taxon>Acaulosporaceae</taxon>
        <taxon>Acaulospora</taxon>
    </lineage>
</organism>
<dbReference type="SUPFAM" id="SSF54160">
    <property type="entry name" value="Chromo domain-like"/>
    <property type="match status" value="1"/>
</dbReference>
<dbReference type="PROSITE" id="PS50881">
    <property type="entry name" value="S5_DSRBD"/>
    <property type="match status" value="1"/>
</dbReference>
<keyword evidence="5" id="KW-0808">Transferase</keyword>
<dbReference type="GO" id="GO:0006281">
    <property type="term" value="P:DNA repair"/>
    <property type="evidence" value="ECO:0007669"/>
    <property type="project" value="UniProtKB-KW"/>
</dbReference>
<dbReference type="GO" id="GO:0046972">
    <property type="term" value="F:histone H4K16 acetyltransferase activity"/>
    <property type="evidence" value="ECO:0007669"/>
    <property type="project" value="TreeGrafter"/>
</dbReference>
<keyword evidence="9" id="KW-0862">Zinc</keyword>
<keyword evidence="26" id="KW-1185">Reference proteome</keyword>
<dbReference type="Pfam" id="PF17772">
    <property type="entry name" value="zf-MYST"/>
    <property type="match status" value="1"/>
</dbReference>
<evidence type="ECO:0000256" key="12">
    <source>
        <dbReference type="ARBA" id="ARBA00023015"/>
    </source>
</evidence>
<dbReference type="SUPFAM" id="SSF55729">
    <property type="entry name" value="Acyl-CoA N-acyltransferases (Nat)"/>
    <property type="match status" value="1"/>
</dbReference>
<evidence type="ECO:0000256" key="17">
    <source>
        <dbReference type="ARBA" id="ARBA00023315"/>
    </source>
</evidence>
<evidence type="ECO:0000256" key="18">
    <source>
        <dbReference type="ARBA" id="ARBA00035255"/>
    </source>
</evidence>
<dbReference type="InterPro" id="IPR040706">
    <property type="entry name" value="Zf-MYST"/>
</dbReference>
<dbReference type="AlphaFoldDB" id="A0A9N9HMW2"/>
<dbReference type="Pfam" id="PF00333">
    <property type="entry name" value="Ribosomal_S5"/>
    <property type="match status" value="1"/>
</dbReference>
<dbReference type="NCBIfam" id="TIGR01020">
    <property type="entry name" value="uS5_euk_arch"/>
    <property type="match status" value="1"/>
</dbReference>
<keyword evidence="7" id="KW-0227">DNA damage</keyword>
<dbReference type="Gene3D" id="3.30.230.10">
    <property type="match status" value="1"/>
</dbReference>
<evidence type="ECO:0000313" key="25">
    <source>
        <dbReference type="EMBL" id="CAG8697135.1"/>
    </source>
</evidence>
<comment type="similarity">
    <text evidence="2 21">Belongs to the universal ribosomal protein uS5 family.</text>
</comment>
<dbReference type="PROSITE" id="PS51726">
    <property type="entry name" value="MYST_HAT"/>
    <property type="match status" value="1"/>
</dbReference>
<protein>
    <recommendedName>
        <fullName evidence="18">Small ribosomal subunit protein uS5</fullName>
        <ecNumber evidence="4">2.3.1.48</ecNumber>
    </recommendedName>
    <alternativeName>
        <fullName evidence="19">40S ribosomal protein S2</fullName>
    </alternativeName>
</protein>
<dbReference type="InterPro" id="IPR020568">
    <property type="entry name" value="Ribosomal_Su5_D2-typ_SF"/>
</dbReference>
<evidence type="ECO:0000256" key="20">
    <source>
        <dbReference type="PROSITE-ProRule" id="PRU00268"/>
    </source>
</evidence>
<keyword evidence="8" id="KW-0863">Zinc-finger</keyword>
<dbReference type="FunFam" id="3.30.60.60:FF:000001">
    <property type="entry name" value="Histone acetyltransferase"/>
    <property type="match status" value="1"/>
</dbReference>
<keyword evidence="6" id="KW-0479">Metal-binding</keyword>
<evidence type="ECO:0000256" key="3">
    <source>
        <dbReference type="ARBA" id="ARBA00010107"/>
    </source>
</evidence>
<dbReference type="InterPro" id="IPR005711">
    <property type="entry name" value="Ribosomal_uS5_euk/arc"/>
</dbReference>
<evidence type="ECO:0000256" key="13">
    <source>
        <dbReference type="ARBA" id="ARBA00023163"/>
    </source>
</evidence>
<reference evidence="25" key="1">
    <citation type="submission" date="2021-06" db="EMBL/GenBank/DDBJ databases">
        <authorList>
            <person name="Kallberg Y."/>
            <person name="Tangrot J."/>
            <person name="Rosling A."/>
        </authorList>
    </citation>
    <scope>NUCLEOTIDE SEQUENCE</scope>
    <source>
        <strain evidence="25">CL551</strain>
    </source>
</reference>
<evidence type="ECO:0000256" key="9">
    <source>
        <dbReference type="ARBA" id="ARBA00022833"/>
    </source>
</evidence>
<dbReference type="GO" id="GO:0008270">
    <property type="term" value="F:zinc ion binding"/>
    <property type="evidence" value="ECO:0007669"/>
    <property type="project" value="UniProtKB-KW"/>
</dbReference>
<dbReference type="InterPro" id="IPR013810">
    <property type="entry name" value="Ribosomal_uS5_N"/>
</dbReference>
<dbReference type="GO" id="GO:0015935">
    <property type="term" value="C:small ribosomal subunit"/>
    <property type="evidence" value="ECO:0007669"/>
    <property type="project" value="InterPro"/>
</dbReference>
<dbReference type="OrthoDB" id="10253125at2759"/>
<dbReference type="Gene3D" id="3.30.60.60">
    <property type="entry name" value="N-acetyl transferase-like"/>
    <property type="match status" value="1"/>
</dbReference>
<evidence type="ECO:0000256" key="16">
    <source>
        <dbReference type="ARBA" id="ARBA00023274"/>
    </source>
</evidence>
<dbReference type="EC" id="2.3.1.48" evidence="4"/>
<dbReference type="SUPFAM" id="SSF54211">
    <property type="entry name" value="Ribosomal protein S5 domain 2-like"/>
    <property type="match status" value="1"/>
</dbReference>
<proteinExistence type="inferred from homology"/>
<evidence type="ECO:0000256" key="19">
    <source>
        <dbReference type="ARBA" id="ARBA00035407"/>
    </source>
</evidence>
<dbReference type="PANTHER" id="PTHR10615">
    <property type="entry name" value="HISTONE ACETYLTRANSFERASE"/>
    <property type="match status" value="1"/>
</dbReference>
<keyword evidence="16 20" id="KW-0687">Ribonucleoprotein</keyword>
<dbReference type="InterPro" id="IPR005324">
    <property type="entry name" value="Ribosomal_uS5_C"/>
</dbReference>
<evidence type="ECO:0000256" key="4">
    <source>
        <dbReference type="ARBA" id="ARBA00013184"/>
    </source>
</evidence>
<dbReference type="GO" id="GO:0003723">
    <property type="term" value="F:RNA binding"/>
    <property type="evidence" value="ECO:0007669"/>
    <property type="project" value="InterPro"/>
</dbReference>
<feature type="region of interest" description="Disordered" evidence="22">
    <location>
        <begin position="341"/>
        <end position="378"/>
    </location>
</feature>
<dbReference type="Gene3D" id="3.40.630.30">
    <property type="match status" value="1"/>
</dbReference>
<feature type="compositionally biased region" description="Low complexity" evidence="22">
    <location>
        <begin position="342"/>
        <end position="358"/>
    </location>
</feature>
<evidence type="ECO:0000256" key="14">
    <source>
        <dbReference type="ARBA" id="ARBA00023204"/>
    </source>
</evidence>
<comment type="subcellular location">
    <subcellularLocation>
        <location evidence="1">Nucleus</location>
    </subcellularLocation>
</comment>
<evidence type="ECO:0000256" key="7">
    <source>
        <dbReference type="ARBA" id="ARBA00022763"/>
    </source>
</evidence>
<dbReference type="InterPro" id="IPR016197">
    <property type="entry name" value="Chromo-like_dom_sf"/>
</dbReference>
<dbReference type="GO" id="GO:0005634">
    <property type="term" value="C:nucleus"/>
    <property type="evidence" value="ECO:0007669"/>
    <property type="project" value="UniProtKB-SubCell"/>
</dbReference>
<dbReference type="PROSITE" id="PS00585">
    <property type="entry name" value="RIBOSOMAL_S5"/>
    <property type="match status" value="1"/>
</dbReference>
<sequence length="580" mass="66636">HMADSGPADSRGGRSGFGRRGDRGRRGRGARRGSRKDEDKEWVPVTKLGRLVKENKIKTIEQIYLFSLPIKEYQIVDQLAREPLKDEVMKIMPVQKQTRAGQRTRFKAFVVIGDSNGHVGLGVKCSKEVATAIRGAIILAKLSVIPVRRGYWGSSLGDPHTVPSKVTGRCGSVICRLVPAPRGTGIVAAPTPKKLLQLAGITDCYTTSRGSTRTLGNFVKATFAAIGNTYAFLTPDLWKDVEFKQSPFQEFSDILANRFEQFRDLNLSFLIMTNNLESKEPFGIGSFHFVQRKNEYHKAEILEKRYKEETSQWEYYVHYTEFDRRLDEWVSPEKIDQKIIFPNSNKSASSANGSPAPKTKYGKAKRKSESEGEGEYTRPVRISKKRKLAGCAKEEENDEVLLSSTPIDNFGQDYRSYKRPSKVQALLEMEHVHYTKVRNIDAVIFGKYEIATWYYSPFPDEYKNVRKIYVCQHCMKYMKVKETYGRHTSLCEWKHPPGVKIYEMGRNRIYEVDGRSHKLYCQNFCLLAKLFLDHKTIYYDVESFLFYILTEIDDRSEEHVVGYFSKEKISYDNYNLACIL</sequence>
<dbReference type="Pfam" id="PF03719">
    <property type="entry name" value="Ribosomal_S5_C"/>
    <property type="match status" value="1"/>
</dbReference>
<evidence type="ECO:0000256" key="22">
    <source>
        <dbReference type="SAM" id="MobiDB-lite"/>
    </source>
</evidence>
<comment type="caution">
    <text evidence="25">The sequence shown here is derived from an EMBL/GenBank/DDBJ whole genome shotgun (WGS) entry which is preliminary data.</text>
</comment>
<dbReference type="EMBL" id="CAJVPV010016256">
    <property type="protein sequence ID" value="CAG8697135.1"/>
    <property type="molecule type" value="Genomic_DNA"/>
</dbReference>
<dbReference type="InterPro" id="IPR002717">
    <property type="entry name" value="HAT_MYST-type"/>
</dbReference>
<dbReference type="Gene3D" id="2.30.30.140">
    <property type="match status" value="1"/>
</dbReference>
<dbReference type="InterPro" id="IPR016181">
    <property type="entry name" value="Acyl_CoA_acyltransferase"/>
</dbReference>
<dbReference type="Pfam" id="PF11717">
    <property type="entry name" value="Tudor-knot"/>
    <property type="match status" value="1"/>
</dbReference>
<dbReference type="GO" id="GO:0006412">
    <property type="term" value="P:translation"/>
    <property type="evidence" value="ECO:0007669"/>
    <property type="project" value="InterPro"/>
</dbReference>
<keyword evidence="11" id="KW-0007">Acetylation</keyword>
<comment type="similarity">
    <text evidence="3">Belongs to the MYST (SAS/MOZ) family.</text>
</comment>
<accession>A0A9N9HMW2</accession>
<dbReference type="SMART" id="SM00298">
    <property type="entry name" value="CHROMO"/>
    <property type="match status" value="1"/>
</dbReference>
<keyword evidence="17" id="KW-0012">Acyltransferase</keyword>
<keyword evidence="10 20" id="KW-0689">Ribosomal protein</keyword>
<dbReference type="InterPro" id="IPR025995">
    <property type="entry name" value="Tudor-knot"/>
</dbReference>
<dbReference type="InterPro" id="IPR050603">
    <property type="entry name" value="MYST_HAT"/>
</dbReference>
<feature type="non-terminal residue" evidence="25">
    <location>
        <position position="1"/>
    </location>
</feature>
<keyword evidence="12" id="KW-0805">Transcription regulation</keyword>
<evidence type="ECO:0000256" key="6">
    <source>
        <dbReference type="ARBA" id="ARBA00022723"/>
    </source>
</evidence>
<evidence type="ECO:0000256" key="2">
    <source>
        <dbReference type="ARBA" id="ARBA00008945"/>
    </source>
</evidence>
<evidence type="ECO:0000259" key="24">
    <source>
        <dbReference type="PROSITE" id="PS51726"/>
    </source>
</evidence>
<gene>
    <name evidence="25" type="ORF">AMORRO_LOCUS11906</name>
</gene>
<evidence type="ECO:0000256" key="8">
    <source>
        <dbReference type="ARBA" id="ARBA00022771"/>
    </source>
</evidence>
<feature type="region of interest" description="Disordered" evidence="22">
    <location>
        <begin position="1"/>
        <end position="39"/>
    </location>
</feature>
<dbReference type="GO" id="GO:0035267">
    <property type="term" value="C:NuA4 histone acetyltransferase complex"/>
    <property type="evidence" value="ECO:0007669"/>
    <property type="project" value="TreeGrafter"/>
</dbReference>
<evidence type="ECO:0000256" key="1">
    <source>
        <dbReference type="ARBA" id="ARBA00004123"/>
    </source>
</evidence>
<feature type="domain" description="S5 DRBM" evidence="23">
    <location>
        <begin position="84"/>
        <end position="147"/>
    </location>
</feature>